<gene>
    <name evidence="13" type="ORF">VIBNI_B0930</name>
</gene>
<comment type="subcellular location">
    <subcellularLocation>
        <location evidence="1">Cell inner membrane</location>
        <topology evidence="1">Multi-pass membrane protein</topology>
    </subcellularLocation>
</comment>
<evidence type="ECO:0000256" key="1">
    <source>
        <dbReference type="ARBA" id="ARBA00004429"/>
    </source>
</evidence>
<dbReference type="PANTHER" id="PTHR43823:SF3">
    <property type="entry name" value="MULTIDRUG EXPORT PROTEIN MEPA"/>
    <property type="match status" value="1"/>
</dbReference>
<evidence type="ECO:0000256" key="3">
    <source>
        <dbReference type="ARBA" id="ARBA00013489"/>
    </source>
</evidence>
<dbReference type="GO" id="GO:0015297">
    <property type="term" value="F:antiporter activity"/>
    <property type="evidence" value="ECO:0007669"/>
    <property type="project" value="InterPro"/>
</dbReference>
<evidence type="ECO:0000313" key="14">
    <source>
        <dbReference type="Proteomes" id="UP000016895"/>
    </source>
</evidence>
<evidence type="ECO:0000256" key="12">
    <source>
        <dbReference type="SAM" id="Phobius"/>
    </source>
</evidence>
<feature type="transmembrane region" description="Helical" evidence="12">
    <location>
        <begin position="386"/>
        <end position="410"/>
    </location>
</feature>
<evidence type="ECO:0000256" key="8">
    <source>
        <dbReference type="ARBA" id="ARBA00022989"/>
    </source>
</evidence>
<evidence type="ECO:0000313" key="13">
    <source>
        <dbReference type="EMBL" id="CCO60712.1"/>
    </source>
</evidence>
<feature type="transmembrane region" description="Helical" evidence="12">
    <location>
        <begin position="359"/>
        <end position="379"/>
    </location>
</feature>
<evidence type="ECO:0000256" key="7">
    <source>
        <dbReference type="ARBA" id="ARBA00022692"/>
    </source>
</evidence>
<name>U4K5Y9_9VIBR</name>
<feature type="transmembrane region" description="Helical" evidence="12">
    <location>
        <begin position="169"/>
        <end position="190"/>
    </location>
</feature>
<evidence type="ECO:0000256" key="9">
    <source>
        <dbReference type="ARBA" id="ARBA00023136"/>
    </source>
</evidence>
<organism evidence="13 14">
    <name type="scientific">Vibrio nigripulchritudo</name>
    <dbReference type="NCBI Taxonomy" id="28173"/>
    <lineage>
        <taxon>Bacteria</taxon>
        <taxon>Pseudomonadati</taxon>
        <taxon>Pseudomonadota</taxon>
        <taxon>Gammaproteobacteria</taxon>
        <taxon>Vibrionales</taxon>
        <taxon>Vibrionaceae</taxon>
        <taxon>Vibrio</taxon>
    </lineage>
</organism>
<keyword evidence="8 12" id="KW-1133">Transmembrane helix</keyword>
<dbReference type="RefSeq" id="WP_022561282.1">
    <property type="nucleotide sequence ID" value="NC_022543.1"/>
</dbReference>
<feature type="transmembrane region" description="Helical" evidence="12">
    <location>
        <begin position="20"/>
        <end position="40"/>
    </location>
</feature>
<proteinExistence type="inferred from homology"/>
<dbReference type="InterPro" id="IPR002528">
    <property type="entry name" value="MATE_fam"/>
</dbReference>
<dbReference type="NCBIfam" id="TIGR00797">
    <property type="entry name" value="matE"/>
    <property type="match status" value="1"/>
</dbReference>
<dbReference type="GO" id="GO:0005886">
    <property type="term" value="C:plasma membrane"/>
    <property type="evidence" value="ECO:0007669"/>
    <property type="project" value="UniProtKB-SubCell"/>
</dbReference>
<evidence type="ECO:0000256" key="10">
    <source>
        <dbReference type="ARBA" id="ARBA00023251"/>
    </source>
</evidence>
<comment type="similarity">
    <text evidence="2">Belongs to the multi antimicrobial extrusion (MATE) (TC 2.A.66.1) family. MepA subfamily.</text>
</comment>
<keyword evidence="14" id="KW-1185">Reference proteome</keyword>
<dbReference type="Proteomes" id="UP000016895">
    <property type="component" value="Chromosome 2"/>
</dbReference>
<keyword evidence="9 12" id="KW-0472">Membrane</keyword>
<feature type="transmembrane region" description="Helical" evidence="12">
    <location>
        <begin position="136"/>
        <end position="157"/>
    </location>
</feature>
<feature type="transmembrane region" description="Helical" evidence="12">
    <location>
        <begin position="416"/>
        <end position="436"/>
    </location>
</feature>
<dbReference type="Pfam" id="PF01554">
    <property type="entry name" value="MatE"/>
    <property type="match status" value="2"/>
</dbReference>
<dbReference type="AlphaFoldDB" id="U4K5Y9"/>
<feature type="transmembrane region" description="Helical" evidence="12">
    <location>
        <begin position="92"/>
        <end position="116"/>
    </location>
</feature>
<dbReference type="GO" id="GO:0042910">
    <property type="term" value="F:xenobiotic transmembrane transporter activity"/>
    <property type="evidence" value="ECO:0007669"/>
    <property type="project" value="InterPro"/>
</dbReference>
<feature type="transmembrane region" description="Helical" evidence="12">
    <location>
        <begin position="196"/>
        <end position="216"/>
    </location>
</feature>
<keyword evidence="5" id="KW-0813">Transport</keyword>
<protein>
    <recommendedName>
        <fullName evidence="4">Multidrug export protein MepA</fullName>
    </recommendedName>
    <alternativeName>
        <fullName evidence="3">Multidrug resistance protein NorM</fullName>
    </alternativeName>
    <alternativeName>
        <fullName evidence="11">Na(+)/drug antiporter</fullName>
    </alternativeName>
</protein>
<dbReference type="PANTHER" id="PTHR43823">
    <property type="entry name" value="SPORULATION PROTEIN YKVU"/>
    <property type="match status" value="1"/>
</dbReference>
<reference evidence="13 14" key="1">
    <citation type="journal article" date="2013" name="ISME J.">
        <title>Comparative genomics of pathogenic lineages of Vibrio nigripulchritudo identifies virulence-associated traits.</title>
        <authorList>
            <person name="Goudenege D."/>
            <person name="Labreuche Y."/>
            <person name="Krin E."/>
            <person name="Ansquer D."/>
            <person name="Mangenot S."/>
            <person name="Calteau A."/>
            <person name="Medigue C."/>
            <person name="Mazel D."/>
            <person name="Polz M.F."/>
            <person name="Le Roux F."/>
        </authorList>
    </citation>
    <scope>NUCLEOTIDE SEQUENCE [LARGE SCALE GENOMIC DNA]</scope>
    <source>
        <strain evidence="14">SnF1</strain>
    </source>
</reference>
<evidence type="ECO:0000256" key="6">
    <source>
        <dbReference type="ARBA" id="ARBA00022475"/>
    </source>
</evidence>
<dbReference type="CDD" id="cd13143">
    <property type="entry name" value="MATE_MepA_like"/>
    <property type="match status" value="1"/>
</dbReference>
<feature type="transmembrane region" description="Helical" evidence="12">
    <location>
        <begin position="60"/>
        <end position="80"/>
    </location>
</feature>
<evidence type="ECO:0000256" key="2">
    <source>
        <dbReference type="ARBA" id="ARBA00008417"/>
    </source>
</evidence>
<evidence type="ECO:0000256" key="11">
    <source>
        <dbReference type="ARBA" id="ARBA00030855"/>
    </source>
</evidence>
<sequence length="452" mass="49275">MKNDIDLDNAPINTTFFKYLAPAVLGMIVKSVFIIVDLMFVGRGVGSLGLGAISLTVPFFSFSSAIATMIGIGGATIMSVQFGKSRPDVGQCLFEVSLLITLTTAIVLVSSGLYWLDEIVSLMGASGELAQLSVDYLSIMLYFFVLHSVGWMLSAFVRNDTNPSLVMKGMLAGAITNIVLDYLFIFEFGWGIRGAALATGIGQTVIFVFTLTHFIMGSGKLRLKLSGGYRWKNVTDILKIGSPIFFIESTTAVTTLVFNYVLLSQYSSLHVTAYSIVMNVSLVVMFFMTGIGQACQPIISYNHGAGRKERLESVLKLGLRYATLTGVIAIIVPFIFAEHIVAVFTTYDQELISLATKAMHIYFLGAVLMGWNLVIANYFQAIAIPFNATVISLSRGVVFVVIGLLTLPFIFPDNGVWGSVLMAETITAIIAIYMLIKHKRNSKPNLKTVNNQ</sequence>
<dbReference type="KEGG" id="vni:VIBNI_B0930"/>
<feature type="transmembrane region" description="Helical" evidence="12">
    <location>
        <begin position="273"/>
        <end position="300"/>
    </location>
</feature>
<dbReference type="InterPro" id="IPR048279">
    <property type="entry name" value="MdtK-like"/>
</dbReference>
<dbReference type="PATRIC" id="fig|1260221.3.peg.4561"/>
<feature type="transmembrane region" description="Helical" evidence="12">
    <location>
        <begin position="321"/>
        <end position="347"/>
    </location>
</feature>
<keyword evidence="6" id="KW-1003">Cell membrane</keyword>
<keyword evidence="10" id="KW-0046">Antibiotic resistance</keyword>
<evidence type="ECO:0000256" key="4">
    <source>
        <dbReference type="ARBA" id="ARBA00022106"/>
    </source>
</evidence>
<accession>U4K5Y9</accession>
<dbReference type="STRING" id="28173.VIBNI_B0930"/>
<feature type="transmembrane region" description="Helical" evidence="12">
    <location>
        <begin position="237"/>
        <end position="261"/>
    </location>
</feature>
<dbReference type="InterPro" id="IPR045070">
    <property type="entry name" value="MATE_MepA-like"/>
</dbReference>
<dbReference type="GO" id="GO:0046677">
    <property type="term" value="P:response to antibiotic"/>
    <property type="evidence" value="ECO:0007669"/>
    <property type="project" value="UniProtKB-KW"/>
</dbReference>
<keyword evidence="7 12" id="KW-0812">Transmembrane</keyword>
<evidence type="ECO:0000256" key="5">
    <source>
        <dbReference type="ARBA" id="ARBA00022448"/>
    </source>
</evidence>
<dbReference type="EMBL" id="FO203527">
    <property type="protein sequence ID" value="CCO60712.1"/>
    <property type="molecule type" value="Genomic_DNA"/>
</dbReference>
<dbReference type="PIRSF" id="PIRSF006603">
    <property type="entry name" value="DinF"/>
    <property type="match status" value="1"/>
</dbReference>
<dbReference type="InterPro" id="IPR051327">
    <property type="entry name" value="MATE_MepA_subfamily"/>
</dbReference>